<feature type="compositionally biased region" description="Basic and acidic residues" evidence="1">
    <location>
        <begin position="419"/>
        <end position="428"/>
    </location>
</feature>
<keyword evidence="2" id="KW-1133">Transmembrane helix</keyword>
<dbReference type="OrthoDB" id="3253553at2759"/>
<evidence type="ECO:0000313" key="4">
    <source>
        <dbReference type="Proteomes" id="UP000807353"/>
    </source>
</evidence>
<keyword evidence="4" id="KW-1185">Reference proteome</keyword>
<feature type="region of interest" description="Disordered" evidence="1">
    <location>
        <begin position="386"/>
        <end position="473"/>
    </location>
</feature>
<evidence type="ECO:0000256" key="2">
    <source>
        <dbReference type="SAM" id="Phobius"/>
    </source>
</evidence>
<organism evidence="3 4">
    <name type="scientific">Collybia nuda</name>
    <dbReference type="NCBI Taxonomy" id="64659"/>
    <lineage>
        <taxon>Eukaryota</taxon>
        <taxon>Fungi</taxon>
        <taxon>Dikarya</taxon>
        <taxon>Basidiomycota</taxon>
        <taxon>Agaricomycotina</taxon>
        <taxon>Agaricomycetes</taxon>
        <taxon>Agaricomycetidae</taxon>
        <taxon>Agaricales</taxon>
        <taxon>Tricholomatineae</taxon>
        <taxon>Clitocybaceae</taxon>
        <taxon>Collybia</taxon>
    </lineage>
</organism>
<feature type="transmembrane region" description="Helical" evidence="2">
    <location>
        <begin position="542"/>
        <end position="560"/>
    </location>
</feature>
<sequence length="574" mass="63794">MYYLDTPPPNSRFRRPWSPEPYDPLPSTSRGGQGVERMSQFPEDDHPQRLPKESQIYRENSDVSVEALDLADYAMTLRTRQAEGPYPPFSQPISYPPSSMRPLESKTSLRPPSVSRGETISSNTHTSTSQMRGSRSRPFSLPPSSRDSSAASNRMNPSLYLGEHQIRPQDQNLNISHFPPWSRSWYRTNNLLPSSPPDIYTPIPTSHLNSTNQSPFDPGYVHKEHLSNSDPYSYAPTSSFGHDSTRDLLPWSNDPPDYGSPIDASIKEERIRMLEREFGPKAKGKARDVDRFVDEGGKPLIGTVDDGGNLVTQGPRKRIAIRCLQILMAFAASVPAIYAALVIKPKEAPPPAAKPPAFVLYILSVLTLLILLYLFVARPCCCGRKRRKGSQNNPLAGGMMVLPVQGIPGGKKGKKPKGERKGNGRDTQGDVQVNLIVDPGMFGRRDDESDEDEDEEWESSFPSSYETGPARKQRRRAHRRSVFAGLAMEEEWKRARAWAKKLALVDGVGMILWGAVFVFILIGKRCPSGSFEGWCNAYNVSSAAACILCVAFGISVFFDVKDLHASKASPRTWA</sequence>
<feature type="compositionally biased region" description="Polar residues" evidence="1">
    <location>
        <begin position="105"/>
        <end position="133"/>
    </location>
</feature>
<name>A0A9P5YHA3_9AGAR</name>
<feature type="transmembrane region" description="Helical" evidence="2">
    <location>
        <begin position="502"/>
        <end position="522"/>
    </location>
</feature>
<comment type="caution">
    <text evidence="3">The sequence shown here is derived from an EMBL/GenBank/DDBJ whole genome shotgun (WGS) entry which is preliminary data.</text>
</comment>
<feature type="compositionally biased region" description="Acidic residues" evidence="1">
    <location>
        <begin position="448"/>
        <end position="458"/>
    </location>
</feature>
<feature type="compositionally biased region" description="Basic and acidic residues" evidence="1">
    <location>
        <begin position="43"/>
        <end position="61"/>
    </location>
</feature>
<keyword evidence="2" id="KW-0812">Transmembrane</keyword>
<dbReference type="Proteomes" id="UP000807353">
    <property type="component" value="Unassembled WGS sequence"/>
</dbReference>
<dbReference type="EMBL" id="MU150230">
    <property type="protein sequence ID" value="KAF9469264.1"/>
    <property type="molecule type" value="Genomic_DNA"/>
</dbReference>
<gene>
    <name evidence="3" type="ORF">BDZ94DRAFT_1152261</name>
</gene>
<feature type="transmembrane region" description="Helical" evidence="2">
    <location>
        <begin position="323"/>
        <end position="343"/>
    </location>
</feature>
<feature type="transmembrane region" description="Helical" evidence="2">
    <location>
        <begin position="358"/>
        <end position="377"/>
    </location>
</feature>
<dbReference type="AlphaFoldDB" id="A0A9P5YHA3"/>
<feature type="compositionally biased region" description="Low complexity" evidence="1">
    <location>
        <begin position="136"/>
        <end position="152"/>
    </location>
</feature>
<accession>A0A9P5YHA3</accession>
<feature type="compositionally biased region" description="Pro residues" evidence="1">
    <location>
        <begin position="1"/>
        <end position="10"/>
    </location>
</feature>
<feature type="region of interest" description="Disordered" evidence="1">
    <location>
        <begin position="82"/>
        <end position="155"/>
    </location>
</feature>
<evidence type="ECO:0000256" key="1">
    <source>
        <dbReference type="SAM" id="MobiDB-lite"/>
    </source>
</evidence>
<evidence type="ECO:0000313" key="3">
    <source>
        <dbReference type="EMBL" id="KAF9469264.1"/>
    </source>
</evidence>
<reference evidence="3" key="1">
    <citation type="submission" date="2020-11" db="EMBL/GenBank/DDBJ databases">
        <authorList>
            <consortium name="DOE Joint Genome Institute"/>
            <person name="Ahrendt S."/>
            <person name="Riley R."/>
            <person name="Andreopoulos W."/>
            <person name="Labutti K."/>
            <person name="Pangilinan J."/>
            <person name="Ruiz-Duenas F.J."/>
            <person name="Barrasa J.M."/>
            <person name="Sanchez-Garcia M."/>
            <person name="Camarero S."/>
            <person name="Miyauchi S."/>
            <person name="Serrano A."/>
            <person name="Linde D."/>
            <person name="Babiker R."/>
            <person name="Drula E."/>
            <person name="Ayuso-Fernandez I."/>
            <person name="Pacheco R."/>
            <person name="Padilla G."/>
            <person name="Ferreira P."/>
            <person name="Barriuso J."/>
            <person name="Kellner H."/>
            <person name="Castanera R."/>
            <person name="Alfaro M."/>
            <person name="Ramirez L."/>
            <person name="Pisabarro A.G."/>
            <person name="Kuo A."/>
            <person name="Tritt A."/>
            <person name="Lipzen A."/>
            <person name="He G."/>
            <person name="Yan M."/>
            <person name="Ng V."/>
            <person name="Cullen D."/>
            <person name="Martin F."/>
            <person name="Rosso M.-N."/>
            <person name="Henrissat B."/>
            <person name="Hibbett D."/>
            <person name="Martinez A.T."/>
            <person name="Grigoriev I.V."/>
        </authorList>
    </citation>
    <scope>NUCLEOTIDE SEQUENCE</scope>
    <source>
        <strain evidence="3">CBS 247.69</strain>
    </source>
</reference>
<proteinExistence type="predicted"/>
<keyword evidence="2" id="KW-0472">Membrane</keyword>
<feature type="region of interest" description="Disordered" evidence="1">
    <location>
        <begin position="1"/>
        <end position="64"/>
    </location>
</feature>
<protein>
    <submittedName>
        <fullName evidence="3">Uncharacterized protein</fullName>
    </submittedName>
</protein>